<feature type="compositionally biased region" description="Polar residues" evidence="1">
    <location>
        <begin position="448"/>
        <end position="463"/>
    </location>
</feature>
<reference evidence="2 3" key="1">
    <citation type="submission" date="2023-11" db="EMBL/GenBank/DDBJ databases">
        <title>Halocaridina rubra genome assembly.</title>
        <authorList>
            <person name="Smith C."/>
        </authorList>
    </citation>
    <scope>NUCLEOTIDE SEQUENCE [LARGE SCALE GENOMIC DNA]</scope>
    <source>
        <strain evidence="2">EP-1</strain>
        <tissue evidence="2">Whole</tissue>
    </source>
</reference>
<gene>
    <name evidence="2" type="ORF">SK128_022658</name>
</gene>
<protein>
    <submittedName>
        <fullName evidence="2">Uncharacterized protein</fullName>
    </submittedName>
</protein>
<proteinExistence type="predicted"/>
<sequence length="1982" mass="222556">MEEDGRNDLYNFYRRIRRKDLGVTHQNWLKFPEKRENFVHYDRVDGKVESVKSKKTEKPGLILRSNSSEHEEMSKQTEVTRHCSNTNTKNIFPYEPHCSANSPYRDTLNKSFVSPPWLSPLGNKVTQDVPSTTLMNNSTATVMDVVSPYQRKTEKIAASLRASLNDSTVSWTSALATPSRFVLAGGEKQTSPQIASENHALNTEQYPQQKVMGHALFSSHSPCRQPSSGDEWSPTQSIIRCHSPVPEINSELISCKGQSFKNYSNHPQMVCAHETQAFDMTSEFDKEKLTRKRCLATIKPHENARLPLKDMNVYNSDDVSVKGLKTAENISCNLTDRVLDSSKENELKTPEVDSVVSIYKTSDLPYSDHNLCKRVNVKTNISSATLDNVTVTAYDEVYKENPFDIICSPVSTKYEFTLSHLVNNNDLQSANDSFPKPENISDQRQYDSESTNSDDIIQNKNANTVDKRHLVEGSGQNIDSYEISSLSDQSLNDVSTQTSASLSEKLQDLSHLEGNLKIISSQSAVESKDFTEHFSQRERGHITLRKNLVPLFKRVSETGNNFDLSSKDLGPSTAELTDSSKWQSCKLSLKRKKRLAEVFSYPVFSEEGYEKLNLCFKKNLSIEEDNNKLGLSILDNDIVINDNNDGLAPTHSVNNEHPVSPGKSSLITKKQQNFVSVSNIARGKRPDLSESTLTNEDITRNHTFNFNSPSALRDQKTLNICSKLLTSNSNFYNEDGSTTSLLQRETLTTRFDDKENFNHQLGHTSMKDPKSSSEYLKAPHCMEGPEGCDTSHCHDKDICSPGANVPECDDALKESQLKNKDSCHYTQFWNDTFNYFDFTDIEETDSGPVEDTKIIMKRDLDTHCKADKNSHSSSSMFDFDGLTNEDKNLVQSNVNIPNQAKKFHRSIQCGMKSEGFGKKLLDGMHCNKKSAIVPESWEVEGKVVAAPIICGFKTARGNSVNISSTSLLNAKKLWEEESLKSDGLSNLPSNEIPTAPKRLDNVDSSSLGLMTAFESTFPRTKIVDQLKNQCPGNNNLPPIKFPINNAAKSNQSEASECNDITNISTITQNQSACSINTCLNNDKKLVLPSDNVTLRTDKKIPEAFSTYLSCDVESGEGDEKVSDSIISDKTIKNTSDNDIPVKSELPSDYNLSPIMCPKDSTLKSNKSTAHECNTITNISSKEQIQHSPKGNTDINSDIKLLVHSDDVSLPTDGKVSPVLFSHFNCKVDCEKVPDLVFSSDNIEYTSVNNIPVKSELLTMNSFQKQTLVDNVHVQPDNSILESGKDTNGQNRVKFTTARGKDVHVSKVALEKAKRIFNEDIDVTNSDICHQIYPHVNRRVSLNPEITHFQDEVTEDNRGLVTSTTSMLCEKIPWEDANVTSEKLTFEEFFPLKENVSSDIVQSASDNYLFTSGEPTFSRIEPGQISNIPFEKTANESQPFPLGSSIAKDVKTEESEKYQIPIRNLLKGGDSSAKLVKPNCQVRNVSSVHDKTLLDHVNCASQSGLSPKIKWRETSNVANYESLGGKIPLTVGFSTANGKSLEVSEKSLKFVKSILRDVDSDVEFINPLLQVPSRSHTEENSIGNRKRDLCFNEGGIENKNYKEASLLQYNEIQNLPSNSVISKSLIKTSNGPNKQVLSGIENEKDSVRNMDHVRNIKDTEIQLSFSVSEHLDTSDCIYKADFEETDVEDVKERTPSPIIGSQVSNHKRKRVNFSCRKGTNQKIQEYPHKVENNVASPRNIQCLNDIPHLSSSPLLHRGKIFEMETLKNYENEKSPKPVKLCGSGILITNLTNENKKHFRAVVNDQTKVLQKYPEIGNPSLDTQEIISMTEAFLRDDYLESEVSPGKKRPLDLDEVESVSCKRKHLKKQFDISMNSITTSIVDDSILSKRELLVRKQLMTIRCKEQQSVQPVQGLLHKGRLEKKKEERICLKNLGPLQREKAIRDSVIEEFYIWNVDLLSQRIVAIHYQIKYYEVISDLVDHYN</sequence>
<comment type="caution">
    <text evidence="2">The sequence shown here is derived from an EMBL/GenBank/DDBJ whole genome shotgun (WGS) entry which is preliminary data.</text>
</comment>
<dbReference type="Pfam" id="PF00634">
    <property type="entry name" value="BRCA2"/>
    <property type="match status" value="1"/>
</dbReference>
<dbReference type="PROSITE" id="PS50138">
    <property type="entry name" value="BRCA2_REPEAT"/>
    <property type="match status" value="3"/>
</dbReference>
<dbReference type="Proteomes" id="UP001381693">
    <property type="component" value="Unassembled WGS sequence"/>
</dbReference>
<evidence type="ECO:0000313" key="3">
    <source>
        <dbReference type="Proteomes" id="UP001381693"/>
    </source>
</evidence>
<name>A0AAN8XAT8_HALRR</name>
<keyword evidence="3" id="KW-1185">Reference proteome</keyword>
<evidence type="ECO:0000256" key="1">
    <source>
        <dbReference type="SAM" id="MobiDB-lite"/>
    </source>
</evidence>
<dbReference type="EMBL" id="JAXCGZ010011340">
    <property type="protein sequence ID" value="KAK7075244.1"/>
    <property type="molecule type" value="Genomic_DNA"/>
</dbReference>
<accession>A0AAN8XAT8</accession>
<dbReference type="InterPro" id="IPR002093">
    <property type="entry name" value="BRCA2_repeat"/>
</dbReference>
<evidence type="ECO:0000313" key="2">
    <source>
        <dbReference type="EMBL" id="KAK7075244.1"/>
    </source>
</evidence>
<feature type="region of interest" description="Disordered" evidence="1">
    <location>
        <begin position="428"/>
        <end position="463"/>
    </location>
</feature>
<organism evidence="2 3">
    <name type="scientific">Halocaridina rubra</name>
    <name type="common">Hawaiian red shrimp</name>
    <dbReference type="NCBI Taxonomy" id="373956"/>
    <lineage>
        <taxon>Eukaryota</taxon>
        <taxon>Metazoa</taxon>
        <taxon>Ecdysozoa</taxon>
        <taxon>Arthropoda</taxon>
        <taxon>Crustacea</taxon>
        <taxon>Multicrustacea</taxon>
        <taxon>Malacostraca</taxon>
        <taxon>Eumalacostraca</taxon>
        <taxon>Eucarida</taxon>
        <taxon>Decapoda</taxon>
        <taxon>Pleocyemata</taxon>
        <taxon>Caridea</taxon>
        <taxon>Atyoidea</taxon>
        <taxon>Atyidae</taxon>
        <taxon>Halocaridina</taxon>
    </lineage>
</organism>